<evidence type="ECO:0000256" key="1">
    <source>
        <dbReference type="ARBA" id="ARBA00004651"/>
    </source>
</evidence>
<evidence type="ECO:0000256" key="6">
    <source>
        <dbReference type="SAM" id="Phobius"/>
    </source>
</evidence>
<keyword evidence="8" id="KW-1185">Reference proteome</keyword>
<evidence type="ECO:0000313" key="8">
    <source>
        <dbReference type="Proteomes" id="UP001515100"/>
    </source>
</evidence>
<feature type="transmembrane region" description="Helical" evidence="6">
    <location>
        <begin position="226"/>
        <end position="249"/>
    </location>
</feature>
<comment type="subcellular location">
    <subcellularLocation>
        <location evidence="1">Cell membrane</location>
        <topology evidence="1">Multi-pass membrane protein</topology>
    </subcellularLocation>
</comment>
<feature type="transmembrane region" description="Helical" evidence="6">
    <location>
        <begin position="341"/>
        <end position="364"/>
    </location>
</feature>
<comment type="caution">
    <text evidence="7">The sequence shown here is derived from an EMBL/GenBank/DDBJ whole genome shotgun (WGS) entry which is preliminary data.</text>
</comment>
<name>A0A641AP65_9ACTN</name>
<dbReference type="PANTHER" id="PTHR30213">
    <property type="entry name" value="INNER MEMBRANE PROTEIN YHJD"/>
    <property type="match status" value="1"/>
</dbReference>
<keyword evidence="5 6" id="KW-0472">Membrane</keyword>
<feature type="transmembrane region" description="Helical" evidence="6">
    <location>
        <begin position="376"/>
        <end position="395"/>
    </location>
</feature>
<dbReference type="Pfam" id="PF03631">
    <property type="entry name" value="Virul_fac_BrkB"/>
    <property type="match status" value="1"/>
</dbReference>
<sequence>MASTPIARIAKARTTALPRRVSRTAGATVGAAGRWNEWTCPRVMVLMCASVGEVRRMIGVLDRTLFSMSFDGANRRSIEHMYDDRGRVRQKEGLIEQNFEQLPLRPATTGESGRTFVTRHTCRSVREASPQRQHYRRHMAAKSTIVTSWKQASAQQAPLLAAGVAFYTFLSLFPALIAGVLTYGIVASPETVRRQSAELADALPADAASLVTGQLDALVSTDNGSLGLGLVLAVTLAIYSASGGVGNLVTAINAMYGIRDQRNFIQKKLVALGLTAGALVFLIVVVGLVAAAPAVFDAIDVVPGTRALLELARWALLLGALVVAIAVLFRVAPDRHDSTPLVTKGVLVASALWVVVSIGFSVYVDNFGSYGKTYGALAGVVVLLLWLWIGLYAVLLGATVEAVREDIVTADTVAEDAEIADLRGTEAGGDDVPVEVVDEDEDAPASVPARPTPVFKRLRNPFRR</sequence>
<evidence type="ECO:0000256" key="5">
    <source>
        <dbReference type="ARBA" id="ARBA00023136"/>
    </source>
</evidence>
<gene>
    <name evidence="7" type="ORF">ESP62_013460</name>
</gene>
<organism evidence="7 8">
    <name type="scientific">Aeromicrobium fastidiosum</name>
    <dbReference type="NCBI Taxonomy" id="52699"/>
    <lineage>
        <taxon>Bacteria</taxon>
        <taxon>Bacillati</taxon>
        <taxon>Actinomycetota</taxon>
        <taxon>Actinomycetes</taxon>
        <taxon>Propionibacteriales</taxon>
        <taxon>Nocardioidaceae</taxon>
        <taxon>Aeromicrobium</taxon>
    </lineage>
</organism>
<dbReference type="Proteomes" id="UP001515100">
    <property type="component" value="Unassembled WGS sequence"/>
</dbReference>
<feature type="transmembrane region" description="Helical" evidence="6">
    <location>
        <begin position="311"/>
        <end position="329"/>
    </location>
</feature>
<accession>A0A641AP65</accession>
<dbReference type="InterPro" id="IPR017039">
    <property type="entry name" value="Virul_fac_BrkB"/>
</dbReference>
<protein>
    <submittedName>
        <fullName evidence="7">YihY/virulence factor BrkB family protein</fullName>
    </submittedName>
</protein>
<dbReference type="PANTHER" id="PTHR30213:SF0">
    <property type="entry name" value="UPF0761 MEMBRANE PROTEIN YIHY"/>
    <property type="match status" value="1"/>
</dbReference>
<dbReference type="EMBL" id="SDPP02000003">
    <property type="protein sequence ID" value="KAA1376429.1"/>
    <property type="molecule type" value="Genomic_DNA"/>
</dbReference>
<keyword evidence="2" id="KW-1003">Cell membrane</keyword>
<dbReference type="GO" id="GO:0005886">
    <property type="term" value="C:plasma membrane"/>
    <property type="evidence" value="ECO:0007669"/>
    <property type="project" value="UniProtKB-SubCell"/>
</dbReference>
<dbReference type="AlphaFoldDB" id="A0A641AP65"/>
<evidence type="ECO:0000256" key="3">
    <source>
        <dbReference type="ARBA" id="ARBA00022692"/>
    </source>
</evidence>
<feature type="transmembrane region" description="Helical" evidence="6">
    <location>
        <begin position="269"/>
        <end position="291"/>
    </location>
</feature>
<evidence type="ECO:0000256" key="2">
    <source>
        <dbReference type="ARBA" id="ARBA00022475"/>
    </source>
</evidence>
<feature type="transmembrane region" description="Helical" evidence="6">
    <location>
        <begin position="159"/>
        <end position="186"/>
    </location>
</feature>
<reference evidence="7" key="1">
    <citation type="submission" date="2019-09" db="EMBL/GenBank/DDBJ databases">
        <authorList>
            <person name="Li J."/>
        </authorList>
    </citation>
    <scope>NUCLEOTIDE SEQUENCE [LARGE SCALE GENOMIC DNA]</scope>
    <source>
        <strain evidence="7">NRBC 14897</strain>
    </source>
</reference>
<dbReference type="NCBIfam" id="TIGR00765">
    <property type="entry name" value="yihY_not_rbn"/>
    <property type="match status" value="1"/>
</dbReference>
<keyword evidence="3 6" id="KW-0812">Transmembrane</keyword>
<proteinExistence type="predicted"/>
<dbReference type="OrthoDB" id="9781030at2"/>
<evidence type="ECO:0000256" key="4">
    <source>
        <dbReference type="ARBA" id="ARBA00022989"/>
    </source>
</evidence>
<evidence type="ECO:0000313" key="7">
    <source>
        <dbReference type="EMBL" id="KAA1376429.1"/>
    </source>
</evidence>
<keyword evidence="4 6" id="KW-1133">Transmembrane helix</keyword>